<accession>A0A087U8H8</accession>
<dbReference type="EMBL" id="KK118711">
    <property type="protein sequence ID" value="KFM73667.1"/>
    <property type="molecule type" value="Genomic_DNA"/>
</dbReference>
<reference evidence="3 4" key="1">
    <citation type="submission" date="2013-11" db="EMBL/GenBank/DDBJ databases">
        <title>Genome sequencing of Stegodyphus mimosarum.</title>
        <authorList>
            <person name="Bechsgaard J."/>
        </authorList>
    </citation>
    <scope>NUCLEOTIDE SEQUENCE [LARGE SCALE GENOMIC DNA]</scope>
</reference>
<feature type="chain" id="PRO_5001830348" evidence="2">
    <location>
        <begin position="18"/>
        <end position="110"/>
    </location>
</feature>
<keyword evidence="1" id="KW-1133">Transmembrane helix</keyword>
<evidence type="ECO:0000313" key="3">
    <source>
        <dbReference type="EMBL" id="KFM73667.1"/>
    </source>
</evidence>
<name>A0A087U8H8_STEMI</name>
<feature type="signal peptide" evidence="2">
    <location>
        <begin position="1"/>
        <end position="17"/>
    </location>
</feature>
<evidence type="ECO:0000256" key="2">
    <source>
        <dbReference type="SAM" id="SignalP"/>
    </source>
</evidence>
<gene>
    <name evidence="3" type="ORF">X975_18163</name>
</gene>
<organism evidence="3 4">
    <name type="scientific">Stegodyphus mimosarum</name>
    <name type="common">African social velvet spider</name>
    <dbReference type="NCBI Taxonomy" id="407821"/>
    <lineage>
        <taxon>Eukaryota</taxon>
        <taxon>Metazoa</taxon>
        <taxon>Ecdysozoa</taxon>
        <taxon>Arthropoda</taxon>
        <taxon>Chelicerata</taxon>
        <taxon>Arachnida</taxon>
        <taxon>Araneae</taxon>
        <taxon>Araneomorphae</taxon>
        <taxon>Entelegynae</taxon>
        <taxon>Eresoidea</taxon>
        <taxon>Eresidae</taxon>
        <taxon>Stegodyphus</taxon>
    </lineage>
</organism>
<evidence type="ECO:0000256" key="1">
    <source>
        <dbReference type="SAM" id="Phobius"/>
    </source>
</evidence>
<proteinExistence type="predicted"/>
<keyword evidence="4" id="KW-1185">Reference proteome</keyword>
<evidence type="ECO:0000313" key="4">
    <source>
        <dbReference type="Proteomes" id="UP000054359"/>
    </source>
</evidence>
<protein>
    <submittedName>
        <fullName evidence="3">Uncharacterized protein</fullName>
    </submittedName>
</protein>
<keyword evidence="1" id="KW-0812">Transmembrane</keyword>
<keyword evidence="1" id="KW-0472">Membrane</keyword>
<keyword evidence="2" id="KW-0732">Signal</keyword>
<sequence length="110" mass="12623">MKILVICFGFFVAVCCSKPKHHKCDLADRTSSEEFEILRAIKAESNTNPFEDSALQELLYNAILGFIITCTTVTITSGFCLMVFTLWQMYLEVQMHKHFLAEPRYYSSPV</sequence>
<dbReference type="AlphaFoldDB" id="A0A087U8H8"/>
<feature type="non-terminal residue" evidence="3">
    <location>
        <position position="110"/>
    </location>
</feature>
<feature type="transmembrane region" description="Helical" evidence="1">
    <location>
        <begin position="58"/>
        <end position="87"/>
    </location>
</feature>
<dbReference type="Proteomes" id="UP000054359">
    <property type="component" value="Unassembled WGS sequence"/>
</dbReference>